<organism evidence="3 4">
    <name type="scientific">Enorma phocaeensis</name>
    <dbReference type="NCBI Taxonomy" id="1871019"/>
    <lineage>
        <taxon>Bacteria</taxon>
        <taxon>Bacillati</taxon>
        <taxon>Actinomycetota</taxon>
        <taxon>Coriobacteriia</taxon>
        <taxon>Coriobacteriales</taxon>
        <taxon>Coriobacteriaceae</taxon>
        <taxon>Enorma</taxon>
    </lineage>
</organism>
<evidence type="ECO:0000313" key="4">
    <source>
        <dbReference type="Proteomes" id="UP001529421"/>
    </source>
</evidence>
<dbReference type="Proteomes" id="UP001529421">
    <property type="component" value="Unassembled WGS sequence"/>
</dbReference>
<evidence type="ECO:0000256" key="2">
    <source>
        <dbReference type="SAM" id="Phobius"/>
    </source>
</evidence>
<feature type="region of interest" description="Disordered" evidence="1">
    <location>
        <begin position="1"/>
        <end position="26"/>
    </location>
</feature>
<feature type="transmembrane region" description="Helical" evidence="2">
    <location>
        <begin position="34"/>
        <end position="64"/>
    </location>
</feature>
<evidence type="ECO:0008006" key="5">
    <source>
        <dbReference type="Google" id="ProtNLM"/>
    </source>
</evidence>
<accession>A0ABT7V6B5</accession>
<evidence type="ECO:0000313" key="3">
    <source>
        <dbReference type="EMBL" id="MDM8274038.1"/>
    </source>
</evidence>
<dbReference type="EMBL" id="JAUDDZ010000001">
    <property type="protein sequence ID" value="MDM8274038.1"/>
    <property type="molecule type" value="Genomic_DNA"/>
</dbReference>
<reference evidence="4" key="1">
    <citation type="submission" date="2023-06" db="EMBL/GenBank/DDBJ databases">
        <title>Identification and characterization of horizontal gene transfer across gut microbiota members of farm animals based on homology search.</title>
        <authorList>
            <person name="Zeman M."/>
            <person name="Kubasova T."/>
            <person name="Jahodarova E."/>
            <person name="Nykrynova M."/>
            <person name="Rychlik I."/>
        </authorList>
    </citation>
    <scope>NUCLEOTIDE SEQUENCE [LARGE SCALE GENOMIC DNA]</scope>
    <source>
        <strain evidence="4">154_Feed</strain>
    </source>
</reference>
<dbReference type="RefSeq" id="WP_289543770.1">
    <property type="nucleotide sequence ID" value="NZ_JAUDDZ010000001.1"/>
</dbReference>
<keyword evidence="4" id="KW-1185">Reference proteome</keyword>
<sequence>MSNQTDSSIVSQQPTRPVESASASTACQTNDSKFCYVVTGVVLGVVALIALAATLLVFGALGYMGTLASSGYDYGDVYVDPHDGYAWGDLDDAWSGYEGFDAPDGDTWA</sequence>
<keyword evidence="2" id="KW-1133">Transmembrane helix</keyword>
<keyword evidence="2" id="KW-0472">Membrane</keyword>
<name>A0ABT7V6B5_9ACTN</name>
<keyword evidence="2" id="KW-0812">Transmembrane</keyword>
<proteinExistence type="predicted"/>
<comment type="caution">
    <text evidence="3">The sequence shown here is derived from an EMBL/GenBank/DDBJ whole genome shotgun (WGS) entry which is preliminary data.</text>
</comment>
<evidence type="ECO:0000256" key="1">
    <source>
        <dbReference type="SAM" id="MobiDB-lite"/>
    </source>
</evidence>
<protein>
    <recommendedName>
        <fullName evidence="5">DUF4190 domain-containing protein</fullName>
    </recommendedName>
</protein>
<gene>
    <name evidence="3" type="ORF">QUW28_00780</name>
</gene>